<dbReference type="STRING" id="1334022.SAMN04487907_103155"/>
<evidence type="ECO:0000313" key="4">
    <source>
        <dbReference type="Proteomes" id="UP000199438"/>
    </source>
</evidence>
<feature type="transmembrane region" description="Helical" evidence="2">
    <location>
        <begin position="90"/>
        <end position="108"/>
    </location>
</feature>
<keyword evidence="4" id="KW-1185">Reference proteome</keyword>
<name>A0A1I1HS47_9FLAO</name>
<keyword evidence="2" id="KW-0812">Transmembrane</keyword>
<sequence length="190" mass="22427">MANNEEILLNLMQNVSDELEHIEKKISDLERSKEKDDELFEKQRNLLAGNLNATNTMLSKVLAENPPIVNHTHHTQYTVFGKDTPFSSKMLLILIASLLLLIPLIKYVPPYMNERSTIAKERDDYKLFYEYVFYRNFEADQSIPKDLQQMLKDIKADDTTYTNYVNRLSRKYENYLKKEDLKAQIKKLEE</sequence>
<dbReference type="AlphaFoldDB" id="A0A1I1HS47"/>
<dbReference type="EMBL" id="FOKV01000003">
    <property type="protein sequence ID" value="SFC26754.1"/>
    <property type="molecule type" value="Genomic_DNA"/>
</dbReference>
<proteinExistence type="predicted"/>
<gene>
    <name evidence="3" type="ORF">SAMN04487907_103155</name>
</gene>
<protein>
    <submittedName>
        <fullName evidence="3">Uncharacterized protein</fullName>
    </submittedName>
</protein>
<accession>A0A1I1HS47</accession>
<feature type="coiled-coil region" evidence="1">
    <location>
        <begin position="5"/>
        <end position="39"/>
    </location>
</feature>
<keyword evidence="2" id="KW-0472">Membrane</keyword>
<dbReference type="RefSeq" id="WP_092541849.1">
    <property type="nucleotide sequence ID" value="NZ_FOKV01000003.1"/>
</dbReference>
<organism evidence="3 4">
    <name type="scientific">Zunongwangia mangrovi</name>
    <dbReference type="NCBI Taxonomy" id="1334022"/>
    <lineage>
        <taxon>Bacteria</taxon>
        <taxon>Pseudomonadati</taxon>
        <taxon>Bacteroidota</taxon>
        <taxon>Flavobacteriia</taxon>
        <taxon>Flavobacteriales</taxon>
        <taxon>Flavobacteriaceae</taxon>
        <taxon>Zunongwangia</taxon>
    </lineage>
</organism>
<keyword evidence="2" id="KW-1133">Transmembrane helix</keyword>
<reference evidence="4" key="1">
    <citation type="submission" date="2016-10" db="EMBL/GenBank/DDBJ databases">
        <authorList>
            <person name="Varghese N."/>
            <person name="Submissions S."/>
        </authorList>
    </citation>
    <scope>NUCLEOTIDE SEQUENCE [LARGE SCALE GENOMIC DNA]</scope>
    <source>
        <strain evidence="4">DSM 24499</strain>
    </source>
</reference>
<dbReference type="OrthoDB" id="1424179at2"/>
<evidence type="ECO:0000256" key="2">
    <source>
        <dbReference type="SAM" id="Phobius"/>
    </source>
</evidence>
<evidence type="ECO:0000256" key="1">
    <source>
        <dbReference type="SAM" id="Coils"/>
    </source>
</evidence>
<keyword evidence="1" id="KW-0175">Coiled coil</keyword>
<evidence type="ECO:0000313" key="3">
    <source>
        <dbReference type="EMBL" id="SFC26754.1"/>
    </source>
</evidence>
<dbReference type="Proteomes" id="UP000199438">
    <property type="component" value="Unassembled WGS sequence"/>
</dbReference>